<keyword evidence="3" id="KW-1185">Reference proteome</keyword>
<organism evidence="2 3">
    <name type="scientific">Halopseudomonas yangmingensis</name>
    <dbReference type="NCBI Taxonomy" id="1720063"/>
    <lineage>
        <taxon>Bacteria</taxon>
        <taxon>Pseudomonadati</taxon>
        <taxon>Pseudomonadota</taxon>
        <taxon>Gammaproteobacteria</taxon>
        <taxon>Pseudomonadales</taxon>
        <taxon>Pseudomonadaceae</taxon>
        <taxon>Halopseudomonas</taxon>
    </lineage>
</organism>
<name>A0A1I4UJM3_9GAMM</name>
<dbReference type="InterPro" id="IPR029058">
    <property type="entry name" value="AB_hydrolase_fold"/>
</dbReference>
<dbReference type="InterPro" id="IPR026555">
    <property type="entry name" value="NSL3/Tex30"/>
</dbReference>
<protein>
    <recommendedName>
        <fullName evidence="1">KANL3/Tex30 alpha/beta hydrolase-like domain-containing protein</fullName>
    </recommendedName>
</protein>
<evidence type="ECO:0000259" key="1">
    <source>
        <dbReference type="Pfam" id="PF20408"/>
    </source>
</evidence>
<evidence type="ECO:0000313" key="2">
    <source>
        <dbReference type="EMBL" id="SFM88923.1"/>
    </source>
</evidence>
<evidence type="ECO:0000313" key="3">
    <source>
        <dbReference type="Proteomes" id="UP000243629"/>
    </source>
</evidence>
<dbReference type="PANTHER" id="PTHR13136:SF11">
    <property type="entry name" value="TESTIS-EXPRESSED PROTEIN 30"/>
    <property type="match status" value="1"/>
</dbReference>
<dbReference type="AlphaFoldDB" id="A0A1I4UJM3"/>
<dbReference type="STRING" id="1720063.SAMN05216217_12412"/>
<reference evidence="3" key="1">
    <citation type="submission" date="2016-10" db="EMBL/GenBank/DDBJ databases">
        <authorList>
            <person name="Varghese N."/>
            <person name="Submissions S."/>
        </authorList>
    </citation>
    <scope>NUCLEOTIDE SEQUENCE [LARGE SCALE GENOMIC DNA]</scope>
    <source>
        <strain evidence="3">DSM 24213</strain>
    </source>
</reference>
<feature type="domain" description="KANL3/Tex30 alpha/beta hydrolase-like" evidence="1">
    <location>
        <begin position="1"/>
        <end position="178"/>
    </location>
</feature>
<proteinExistence type="predicted"/>
<accession>A0A1I4UJM3</accession>
<dbReference type="Pfam" id="PF20408">
    <property type="entry name" value="Abhydrolase_11"/>
    <property type="match status" value="1"/>
</dbReference>
<gene>
    <name evidence="2" type="ORF">SAMN05216217_12412</name>
</gene>
<sequence>MQSPFMLALSERLESLSLRVHRFNFDYMEAIQRDGRRRPPDRMPRLLECFERQVAAIGTPPEQLFIAGKSMGGRVASLLATRLPVRGVLCYGYPFHPPGKPDNWRTAHLGELLCPMGVWQGTRDPFGTQEELSAIALPEQVEIRWIESGNHDLEPLRRSGLTQSGLLQTVAEDSLAFMRRHS</sequence>
<dbReference type="InterPro" id="IPR046879">
    <property type="entry name" value="KANL3/Tex30_Abhydrolase"/>
</dbReference>
<dbReference type="Gene3D" id="3.40.50.1820">
    <property type="entry name" value="alpha/beta hydrolase"/>
    <property type="match status" value="1"/>
</dbReference>
<dbReference type="Proteomes" id="UP000243629">
    <property type="component" value="Unassembled WGS sequence"/>
</dbReference>
<dbReference type="EMBL" id="FOUI01000024">
    <property type="protein sequence ID" value="SFM88923.1"/>
    <property type="molecule type" value="Genomic_DNA"/>
</dbReference>
<dbReference type="SUPFAM" id="SSF53474">
    <property type="entry name" value="alpha/beta-Hydrolases"/>
    <property type="match status" value="1"/>
</dbReference>
<dbReference type="PANTHER" id="PTHR13136">
    <property type="entry name" value="TESTIS DEVELOPMENT PROTEIN PRTD"/>
    <property type="match status" value="1"/>
</dbReference>